<evidence type="ECO:0000313" key="2">
    <source>
        <dbReference type="EMBL" id="ABW25265.1"/>
    </source>
</evidence>
<dbReference type="OrthoDB" id="9777271at2"/>
<dbReference type="Pfam" id="PF05235">
    <property type="entry name" value="CHAD"/>
    <property type="match status" value="1"/>
</dbReference>
<dbReference type="SMART" id="SM00880">
    <property type="entry name" value="CHAD"/>
    <property type="match status" value="1"/>
</dbReference>
<dbReference type="RefSeq" id="WP_012160877.1">
    <property type="nucleotide sequence ID" value="NC_009925.1"/>
</dbReference>
<reference evidence="2 3" key="1">
    <citation type="journal article" date="2008" name="Proc. Natl. Acad. Sci. U.S.A.">
        <title>Niche adaptation and genome expansion in the chlorophyll d-producing cyanobacterium Acaryochloris marina.</title>
        <authorList>
            <person name="Swingley W.D."/>
            <person name="Chen M."/>
            <person name="Cheung P.C."/>
            <person name="Conrad A.L."/>
            <person name="Dejesa L.C."/>
            <person name="Hao J."/>
            <person name="Honchak B.M."/>
            <person name="Karbach L.E."/>
            <person name="Kurdoglu A."/>
            <person name="Lahiri S."/>
            <person name="Mastrian S.D."/>
            <person name="Miyashita H."/>
            <person name="Page L."/>
            <person name="Ramakrishna P."/>
            <person name="Satoh S."/>
            <person name="Sattley W.M."/>
            <person name="Shimada Y."/>
            <person name="Taylor H.L."/>
            <person name="Tomo T."/>
            <person name="Tsuchiya T."/>
            <person name="Wang Z.T."/>
            <person name="Raymond J."/>
            <person name="Mimuro M."/>
            <person name="Blankenship R.E."/>
            <person name="Touchman J.W."/>
        </authorList>
    </citation>
    <scope>NUCLEOTIDE SEQUENCE [LARGE SCALE GENOMIC DNA]</scope>
    <source>
        <strain evidence="3">MBIC 11017</strain>
    </source>
</reference>
<dbReference type="PANTHER" id="PTHR39339:SF1">
    <property type="entry name" value="CHAD DOMAIN-CONTAINING PROTEIN"/>
    <property type="match status" value="1"/>
</dbReference>
<dbReference type="KEGG" id="amr:AM1_0179"/>
<dbReference type="PANTHER" id="PTHR39339">
    <property type="entry name" value="SLR1444 PROTEIN"/>
    <property type="match status" value="1"/>
</dbReference>
<proteinExistence type="predicted"/>
<sequence>MKTQSSSSTQKRKTKALQLDAQLSLGEVAYRGIQKHFKKSTKYQDGVLADRDPENLHQMRVGMRRLRTALEVFGPAIDLPEAAQSSQVTKIAKQLGKVRDLDVLQLWFQHFLSISSTSAEEAQEIKRVLGRLNKRRQKKFAQLPKLFKSKLYRQFVAAYQDWLEKPQYQAIAMMPVLDVVPDLLLPLLSQLFLHPGWLVATEPLEGRIYPMVGMSMEALDQVLAQEGPDLHDLRKQMKRVRYQTEFFVPFFGKTYQTQTRGFRDLQELLGLFQDEAVLSEFLVKELGASWPDQLPSLAKLLQEERFRNWKKWQAQQLKYLDPKFRRTLSRRVMSPSLETLTT</sequence>
<dbReference type="EMBL" id="CP000828">
    <property type="protein sequence ID" value="ABW25265.1"/>
    <property type="molecule type" value="Genomic_DNA"/>
</dbReference>
<dbReference type="Proteomes" id="UP000000268">
    <property type="component" value="Chromosome"/>
</dbReference>
<name>B0C7K5_ACAM1</name>
<evidence type="ECO:0000313" key="3">
    <source>
        <dbReference type="Proteomes" id="UP000000268"/>
    </source>
</evidence>
<dbReference type="InterPro" id="IPR038186">
    <property type="entry name" value="CHAD_dom_sf"/>
</dbReference>
<dbReference type="AlphaFoldDB" id="B0C7K5"/>
<dbReference type="PROSITE" id="PS51708">
    <property type="entry name" value="CHAD"/>
    <property type="match status" value="1"/>
</dbReference>
<feature type="domain" description="CHAD" evidence="1">
    <location>
        <begin position="22"/>
        <end position="325"/>
    </location>
</feature>
<dbReference type="eggNOG" id="COG5607">
    <property type="taxonomic scope" value="Bacteria"/>
</dbReference>
<accession>B0C7K5</accession>
<keyword evidence="3" id="KW-1185">Reference proteome</keyword>
<gene>
    <name evidence="2" type="ordered locus">AM1_0179</name>
</gene>
<organism evidence="2 3">
    <name type="scientific">Acaryochloris marina (strain MBIC 11017)</name>
    <dbReference type="NCBI Taxonomy" id="329726"/>
    <lineage>
        <taxon>Bacteria</taxon>
        <taxon>Bacillati</taxon>
        <taxon>Cyanobacteriota</taxon>
        <taxon>Cyanophyceae</taxon>
        <taxon>Acaryochloridales</taxon>
        <taxon>Acaryochloridaceae</taxon>
        <taxon>Acaryochloris</taxon>
    </lineage>
</organism>
<evidence type="ECO:0000259" key="1">
    <source>
        <dbReference type="PROSITE" id="PS51708"/>
    </source>
</evidence>
<dbReference type="HOGENOM" id="CLU_073332_0_0_3"/>
<dbReference type="InterPro" id="IPR007899">
    <property type="entry name" value="CHAD_dom"/>
</dbReference>
<protein>
    <submittedName>
        <fullName evidence="2">CHAD domain protein</fullName>
    </submittedName>
</protein>
<dbReference type="STRING" id="329726.AM1_0179"/>
<dbReference type="Gene3D" id="1.40.20.10">
    <property type="entry name" value="CHAD domain"/>
    <property type="match status" value="1"/>
</dbReference>